<accession>A0ACB0XV19</accession>
<keyword evidence="2" id="KW-1185">Reference proteome</keyword>
<dbReference type="EMBL" id="CAVMJV010000003">
    <property type="protein sequence ID" value="CAK5018631.1"/>
    <property type="molecule type" value="Genomic_DNA"/>
</dbReference>
<comment type="caution">
    <text evidence="1">The sequence shown here is derived from an EMBL/GenBank/DDBJ whole genome shotgun (WGS) entry which is preliminary data.</text>
</comment>
<organism evidence="1 2">
    <name type="scientific">Meloidogyne enterolobii</name>
    <name type="common">Root-knot nematode worm</name>
    <name type="synonym">Meloidogyne mayaguensis</name>
    <dbReference type="NCBI Taxonomy" id="390850"/>
    <lineage>
        <taxon>Eukaryota</taxon>
        <taxon>Metazoa</taxon>
        <taxon>Ecdysozoa</taxon>
        <taxon>Nematoda</taxon>
        <taxon>Chromadorea</taxon>
        <taxon>Rhabditida</taxon>
        <taxon>Tylenchina</taxon>
        <taxon>Tylenchomorpha</taxon>
        <taxon>Tylenchoidea</taxon>
        <taxon>Meloidogynidae</taxon>
        <taxon>Meloidogyninae</taxon>
        <taxon>Meloidogyne</taxon>
    </lineage>
</organism>
<proteinExistence type="predicted"/>
<sequence>MFQSAMNRRRNPFRPNNRKMMEGFWLDFSQLFKGVSAYTTCAPSRVIVNVFVEIKTSDCY</sequence>
<name>A0ACB0XV19_MELEN</name>
<dbReference type="Proteomes" id="UP001497535">
    <property type="component" value="Unassembled WGS sequence"/>
</dbReference>
<protein>
    <submittedName>
        <fullName evidence="1">Uncharacterized protein</fullName>
    </submittedName>
</protein>
<reference evidence="1" key="1">
    <citation type="submission" date="2023-11" db="EMBL/GenBank/DDBJ databases">
        <authorList>
            <person name="Poullet M."/>
        </authorList>
    </citation>
    <scope>NUCLEOTIDE SEQUENCE</scope>
    <source>
        <strain evidence="1">E1834</strain>
    </source>
</reference>
<evidence type="ECO:0000313" key="1">
    <source>
        <dbReference type="EMBL" id="CAK5018631.1"/>
    </source>
</evidence>
<gene>
    <name evidence="1" type="ORF">MENTE1834_LOCUS3890</name>
</gene>
<evidence type="ECO:0000313" key="2">
    <source>
        <dbReference type="Proteomes" id="UP001497535"/>
    </source>
</evidence>